<evidence type="ECO:0000256" key="4">
    <source>
        <dbReference type="ARBA" id="ARBA00023014"/>
    </source>
</evidence>
<protein>
    <recommendedName>
        <fullName evidence="5">Rieske domain-containing protein</fullName>
    </recommendedName>
</protein>
<evidence type="ECO:0000259" key="5">
    <source>
        <dbReference type="Pfam" id="PF00355"/>
    </source>
</evidence>
<feature type="domain" description="Rieske" evidence="5">
    <location>
        <begin position="34"/>
        <end position="78"/>
    </location>
</feature>
<reference evidence="6" key="1">
    <citation type="journal article" date="2023" name="G3 (Bethesda)">
        <title>A reference genome for the long-term kleptoplast-retaining sea slug Elysia crispata morphotype clarki.</title>
        <authorList>
            <person name="Eastman K.E."/>
            <person name="Pendleton A.L."/>
            <person name="Shaikh M.A."/>
            <person name="Suttiyut T."/>
            <person name="Ogas R."/>
            <person name="Tomko P."/>
            <person name="Gavelis G."/>
            <person name="Widhalm J.R."/>
            <person name="Wisecaver J.H."/>
        </authorList>
    </citation>
    <scope>NUCLEOTIDE SEQUENCE</scope>
    <source>
        <strain evidence="6">ECLA1</strain>
    </source>
</reference>
<dbReference type="InterPro" id="IPR036922">
    <property type="entry name" value="Rieske_2Fe-2S_sf"/>
</dbReference>
<keyword evidence="3" id="KW-0408">Iron</keyword>
<dbReference type="GO" id="GO:0051537">
    <property type="term" value="F:2 iron, 2 sulfur cluster binding"/>
    <property type="evidence" value="ECO:0007669"/>
    <property type="project" value="UniProtKB-KW"/>
</dbReference>
<evidence type="ECO:0000256" key="2">
    <source>
        <dbReference type="ARBA" id="ARBA00022723"/>
    </source>
</evidence>
<organism evidence="6 7">
    <name type="scientific">Elysia crispata</name>
    <name type="common">lettuce slug</name>
    <dbReference type="NCBI Taxonomy" id="231223"/>
    <lineage>
        <taxon>Eukaryota</taxon>
        <taxon>Metazoa</taxon>
        <taxon>Spiralia</taxon>
        <taxon>Lophotrochozoa</taxon>
        <taxon>Mollusca</taxon>
        <taxon>Gastropoda</taxon>
        <taxon>Heterobranchia</taxon>
        <taxon>Euthyneura</taxon>
        <taxon>Panpulmonata</taxon>
        <taxon>Sacoglossa</taxon>
        <taxon>Placobranchoidea</taxon>
        <taxon>Plakobranchidae</taxon>
        <taxon>Elysia</taxon>
    </lineage>
</organism>
<keyword evidence="1" id="KW-0001">2Fe-2S</keyword>
<name>A0AAE0Z2V6_9GAST</name>
<keyword evidence="4" id="KW-0411">Iron-sulfur</keyword>
<keyword evidence="7" id="KW-1185">Reference proteome</keyword>
<dbReference type="Pfam" id="PF00355">
    <property type="entry name" value="Rieske"/>
    <property type="match status" value="1"/>
</dbReference>
<evidence type="ECO:0000313" key="7">
    <source>
        <dbReference type="Proteomes" id="UP001283361"/>
    </source>
</evidence>
<accession>A0AAE0Z2V6</accession>
<dbReference type="GO" id="GO:0046872">
    <property type="term" value="F:metal ion binding"/>
    <property type="evidence" value="ECO:0007669"/>
    <property type="project" value="UniProtKB-KW"/>
</dbReference>
<proteinExistence type="predicted"/>
<dbReference type="AlphaFoldDB" id="A0AAE0Z2V6"/>
<dbReference type="SUPFAM" id="SSF50022">
    <property type="entry name" value="ISP domain"/>
    <property type="match status" value="1"/>
</dbReference>
<keyword evidence="2" id="KW-0479">Metal-binding</keyword>
<evidence type="ECO:0000256" key="3">
    <source>
        <dbReference type="ARBA" id="ARBA00023004"/>
    </source>
</evidence>
<evidence type="ECO:0000313" key="6">
    <source>
        <dbReference type="EMBL" id="KAK3761675.1"/>
    </source>
</evidence>
<dbReference type="EMBL" id="JAWDGP010004860">
    <property type="protein sequence ID" value="KAK3761675.1"/>
    <property type="molecule type" value="Genomic_DNA"/>
</dbReference>
<dbReference type="InterPro" id="IPR017941">
    <property type="entry name" value="Rieske_2Fe-2S"/>
</dbReference>
<comment type="caution">
    <text evidence="6">The sequence shown here is derived from an EMBL/GenBank/DDBJ whole genome shotgun (WGS) entry which is preliminary data.</text>
</comment>
<gene>
    <name evidence="6" type="ORF">RRG08_048069</name>
</gene>
<sequence length="168" mass="18658">MRNLVISMDSALQVRPCRPWAWVPHLSPVTAIKRSGDSIVCSDVCPHSARRTLAGLMTNARVVCPAHTGWLDDQCTCAMAGVSSGFTSTIYRSPPAHTRLRYGEARRTFEQHYSLFLKSNSTYPLMFSQDNSSCQIALISCCLQGQQQLSNYTDLMLFARTTAAVKLH</sequence>
<evidence type="ECO:0000256" key="1">
    <source>
        <dbReference type="ARBA" id="ARBA00022714"/>
    </source>
</evidence>
<dbReference type="Proteomes" id="UP001283361">
    <property type="component" value="Unassembled WGS sequence"/>
</dbReference>